<keyword evidence="2" id="KW-1185">Reference proteome</keyword>
<dbReference type="AlphaFoldDB" id="A0A6A7B107"/>
<evidence type="ECO:0000313" key="1">
    <source>
        <dbReference type="EMBL" id="KAF2848327.1"/>
    </source>
</evidence>
<protein>
    <submittedName>
        <fullName evidence="1">Uncharacterized protein</fullName>
    </submittedName>
</protein>
<name>A0A6A7B107_9PLEO</name>
<feature type="non-terminal residue" evidence="1">
    <location>
        <position position="1"/>
    </location>
</feature>
<dbReference type="EMBL" id="MU006318">
    <property type="protein sequence ID" value="KAF2848327.1"/>
    <property type="molecule type" value="Genomic_DNA"/>
</dbReference>
<organism evidence="1 2">
    <name type="scientific">Plenodomus tracheiphilus IPT5</name>
    <dbReference type="NCBI Taxonomy" id="1408161"/>
    <lineage>
        <taxon>Eukaryota</taxon>
        <taxon>Fungi</taxon>
        <taxon>Dikarya</taxon>
        <taxon>Ascomycota</taxon>
        <taxon>Pezizomycotina</taxon>
        <taxon>Dothideomycetes</taxon>
        <taxon>Pleosporomycetidae</taxon>
        <taxon>Pleosporales</taxon>
        <taxon>Pleosporineae</taxon>
        <taxon>Leptosphaeriaceae</taxon>
        <taxon>Plenodomus</taxon>
    </lineage>
</organism>
<dbReference type="Proteomes" id="UP000799423">
    <property type="component" value="Unassembled WGS sequence"/>
</dbReference>
<gene>
    <name evidence="1" type="ORF">T440DRAFT_536467</name>
</gene>
<evidence type="ECO:0000313" key="2">
    <source>
        <dbReference type="Proteomes" id="UP000799423"/>
    </source>
</evidence>
<accession>A0A6A7B107</accession>
<proteinExistence type="predicted"/>
<reference evidence="1" key="1">
    <citation type="submission" date="2020-01" db="EMBL/GenBank/DDBJ databases">
        <authorList>
            <consortium name="DOE Joint Genome Institute"/>
            <person name="Haridas S."/>
            <person name="Albert R."/>
            <person name="Binder M."/>
            <person name="Bloem J."/>
            <person name="Labutti K."/>
            <person name="Salamov A."/>
            <person name="Andreopoulos B."/>
            <person name="Baker S.E."/>
            <person name="Barry K."/>
            <person name="Bills G."/>
            <person name="Bluhm B.H."/>
            <person name="Cannon C."/>
            <person name="Castanera R."/>
            <person name="Culley D.E."/>
            <person name="Daum C."/>
            <person name="Ezra D."/>
            <person name="Gonzalez J.B."/>
            <person name="Henrissat B."/>
            <person name="Kuo A."/>
            <person name="Liang C."/>
            <person name="Lipzen A."/>
            <person name="Lutzoni F."/>
            <person name="Magnuson J."/>
            <person name="Mondo S."/>
            <person name="Nolan M."/>
            <person name="Ohm R."/>
            <person name="Pangilinan J."/>
            <person name="Park H.-J."/>
            <person name="Ramirez L."/>
            <person name="Alfaro M."/>
            <person name="Sun H."/>
            <person name="Tritt A."/>
            <person name="Yoshinaga Y."/>
            <person name="Zwiers L.-H."/>
            <person name="Turgeon B.G."/>
            <person name="Goodwin S.B."/>
            <person name="Spatafora J.W."/>
            <person name="Crous P.W."/>
            <person name="Grigoriev I.V."/>
        </authorList>
    </citation>
    <scope>NUCLEOTIDE SEQUENCE</scope>
    <source>
        <strain evidence="1">IPT5</strain>
    </source>
</reference>
<sequence length="341" mass="38043">VSLISAAPVRHLLERLTSQRRLRDSRHVFRLPPTYMDVDLSPRPNALASIAASKGVCGMQVLLREAMRSRLRFCARFHELFPRELRDKVYWELSRDHDHHNIIRKYPSKWKRGFVHELLQTFYANYTLDMEPLGSSAAEIEVSLAEEVPGVSLHVGGLIHNVDVHVKSSTPGSHLASTFLVKAGQNLFAASPAKSERSRTRADGPTLSRSLRLVLSLTQEAACIRIITHDSCSPYWPSMVLGAVTPIVLDGRKRGRRSLGVVQQAAASYPSMPRQYFHRQWIKIEKQISDLRIGIGGNNRSLLRGGKTEPYTPGIGVRSGINTGYSSSIVRTEMREGGDAS</sequence>